<name>J9UA36_BRAPL</name>
<keyword evidence="1" id="KW-0472">Membrane</keyword>
<organism evidence="2 3">
    <name type="scientific">Brachyspira pilosicoli B2904</name>
    <dbReference type="NCBI Taxonomy" id="1133568"/>
    <lineage>
        <taxon>Bacteria</taxon>
        <taxon>Pseudomonadati</taxon>
        <taxon>Spirochaetota</taxon>
        <taxon>Spirochaetia</taxon>
        <taxon>Brachyspirales</taxon>
        <taxon>Brachyspiraceae</taxon>
        <taxon>Brachyspira</taxon>
    </lineage>
</organism>
<feature type="transmembrane region" description="Helical" evidence="1">
    <location>
        <begin position="356"/>
        <end position="378"/>
    </location>
</feature>
<feature type="transmembrane region" description="Helical" evidence="1">
    <location>
        <begin position="159"/>
        <end position="176"/>
    </location>
</feature>
<evidence type="ECO:0000313" key="3">
    <source>
        <dbReference type="Proteomes" id="UP000007346"/>
    </source>
</evidence>
<feature type="transmembrane region" description="Helical" evidence="1">
    <location>
        <begin position="214"/>
        <end position="240"/>
    </location>
</feature>
<accession>J9UA36</accession>
<feature type="transmembrane region" description="Helical" evidence="1">
    <location>
        <begin position="577"/>
        <end position="598"/>
    </location>
</feature>
<protein>
    <recommendedName>
        <fullName evidence="4">Transmembrane protein</fullName>
    </recommendedName>
</protein>
<dbReference type="EMBL" id="CP003490">
    <property type="protein sequence ID" value="AFR69471.1"/>
    <property type="molecule type" value="Genomic_DNA"/>
</dbReference>
<evidence type="ECO:0000313" key="2">
    <source>
        <dbReference type="EMBL" id="AFR69471.1"/>
    </source>
</evidence>
<dbReference type="RefSeq" id="WP_014935112.1">
    <property type="nucleotide sequence ID" value="NC_018607.1"/>
</dbReference>
<feature type="transmembrane region" description="Helical" evidence="1">
    <location>
        <begin position="549"/>
        <end position="565"/>
    </location>
</feature>
<dbReference type="PATRIC" id="fig|1133568.3.peg.114"/>
<gene>
    <name evidence="2" type="ORF">B2904_orf114</name>
</gene>
<feature type="transmembrane region" description="Helical" evidence="1">
    <location>
        <begin position="523"/>
        <end position="543"/>
    </location>
</feature>
<evidence type="ECO:0008006" key="4">
    <source>
        <dbReference type="Google" id="ProtNLM"/>
    </source>
</evidence>
<feature type="transmembrane region" description="Helical" evidence="1">
    <location>
        <begin position="6"/>
        <end position="30"/>
    </location>
</feature>
<keyword evidence="1" id="KW-0812">Transmembrane</keyword>
<feature type="transmembrane region" description="Helical" evidence="1">
    <location>
        <begin position="485"/>
        <end position="511"/>
    </location>
</feature>
<proteinExistence type="predicted"/>
<reference evidence="2 3" key="1">
    <citation type="journal article" date="2012" name="BMC Genomics">
        <title>Comparative genomics of Brachyspira pilosicoli strains: genome rearrangements, reductions and correlation of genetic compliment with phenotypic diversity.</title>
        <authorList>
            <person name="Mappley L.J."/>
            <person name="Black M.L."/>
            <person name="Abuoun M."/>
            <person name="Darby A.C."/>
            <person name="Woodward M.J."/>
            <person name="Parkhill J."/>
            <person name="Turner A.K."/>
            <person name="Bellgard M.I."/>
            <person name="La T."/>
            <person name="Phillips N.D."/>
            <person name="La Ragione R.M."/>
            <person name="Hampson D.J."/>
        </authorList>
    </citation>
    <scope>NUCLEOTIDE SEQUENCE [LARGE SCALE GENOMIC DNA]</scope>
    <source>
        <strain evidence="2">B2904</strain>
    </source>
</reference>
<sequence>MKNKALFLKIYLIFVVIVFILIMLLSLLGLKERVGYLSEFRLNIDKTLEINGLDIEETKTLFMIEDELDEYSITNYIFTNDSITNYSYNFRIKYYSKVFRNSDIYGVYPNLDNILDNNNFIKKINISESGSPFGNFVSDKIIEFDKIDNINYTLKIRKHLFFIISIIFFIVLLYFLKAIKVYNYLLIYINKFQYNTNDIVLCNDFFLEFKPKKIITISNIIFILYILILSFILLALNYIIIPHMDVFFYGNDYHSFYNMYDFNGHFWQRGRHIGDILAALYMRPFGNIFMNLFHLDPLNTIMIFKSIFTLIFVYLITFIISIFVWIINEKRNFKLIFVAISLYTTVYTTTFDYINLSAYIGSAIFSMAFIFPMLYYFVYEKEFLLFKNRNFNYMLLFVLSYFATFVLDPVSTAISGLSFFILLYFFNTKNKLFIDNNSKTLNRYQIFILFVTIILTIIAFLLTLFGGRGQWQLERIDNRSKLGIIISIFNSLDIFNKLLIAIGIIYIVYFVFRTLKYRKIMKFDYICFSISFTALFLIFVYFAVDAHRMWLEFIFLFSLVLILLLKGVNSNNSINALVSSFILFFLIAIMSLNLLSFADMSFIREKNNIEILHTLRDIYVNAKENNLEEIVLTRNDIKRLGIERFFEINNMIENPSNYNNSAFSQLMKRYYIDKYIPIIIIDE</sequence>
<feature type="transmembrane region" description="Helical" evidence="1">
    <location>
        <begin position="301"/>
        <end position="326"/>
    </location>
</feature>
<keyword evidence="1" id="KW-1133">Transmembrane helix</keyword>
<dbReference type="HOGENOM" id="CLU_402626_0_0_12"/>
<dbReference type="Proteomes" id="UP000007346">
    <property type="component" value="Chromosome"/>
</dbReference>
<feature type="transmembrane region" description="Helical" evidence="1">
    <location>
        <begin position="446"/>
        <end position="465"/>
    </location>
</feature>
<dbReference type="KEGG" id="bpj:B2904_orf114"/>
<feature type="transmembrane region" description="Helical" evidence="1">
    <location>
        <begin position="390"/>
        <end position="407"/>
    </location>
</feature>
<evidence type="ECO:0000256" key="1">
    <source>
        <dbReference type="SAM" id="Phobius"/>
    </source>
</evidence>
<dbReference type="AlphaFoldDB" id="J9UA36"/>